<feature type="transmembrane region" description="Helical" evidence="6">
    <location>
        <begin position="17"/>
        <end position="41"/>
    </location>
</feature>
<evidence type="ECO:0000256" key="6">
    <source>
        <dbReference type="SAM" id="Phobius"/>
    </source>
</evidence>
<feature type="transmembrane region" description="Helical" evidence="6">
    <location>
        <begin position="53"/>
        <end position="73"/>
    </location>
</feature>
<dbReference type="InterPro" id="IPR020846">
    <property type="entry name" value="MFS_dom"/>
</dbReference>
<feature type="transmembrane region" description="Helical" evidence="6">
    <location>
        <begin position="373"/>
        <end position="391"/>
    </location>
</feature>
<feature type="transmembrane region" description="Helical" evidence="6">
    <location>
        <begin position="348"/>
        <end position="367"/>
    </location>
</feature>
<dbReference type="PANTHER" id="PTHR43124">
    <property type="entry name" value="PURINE EFFLUX PUMP PBUE"/>
    <property type="match status" value="1"/>
</dbReference>
<evidence type="ECO:0000256" key="3">
    <source>
        <dbReference type="ARBA" id="ARBA00022692"/>
    </source>
</evidence>
<evidence type="ECO:0000256" key="1">
    <source>
        <dbReference type="ARBA" id="ARBA00004651"/>
    </source>
</evidence>
<evidence type="ECO:0000256" key="2">
    <source>
        <dbReference type="ARBA" id="ARBA00022475"/>
    </source>
</evidence>
<dbReference type="Proteomes" id="UP000324536">
    <property type="component" value="Chromosome"/>
</dbReference>
<feature type="transmembrane region" description="Helical" evidence="6">
    <location>
        <begin position="284"/>
        <end position="303"/>
    </location>
</feature>
<dbReference type="PANTHER" id="PTHR43124:SF3">
    <property type="entry name" value="CHLORAMPHENICOL EFFLUX PUMP RV0191"/>
    <property type="match status" value="1"/>
</dbReference>
<keyword evidence="3 6" id="KW-0812">Transmembrane</keyword>
<feature type="transmembrane region" description="Helical" evidence="6">
    <location>
        <begin position="147"/>
        <end position="167"/>
    </location>
</feature>
<feature type="transmembrane region" description="Helical" evidence="6">
    <location>
        <begin position="309"/>
        <end position="336"/>
    </location>
</feature>
<dbReference type="RefSeq" id="WP_149279650.1">
    <property type="nucleotide sequence ID" value="NZ_CP043506.1"/>
</dbReference>
<dbReference type="InterPro" id="IPR011701">
    <property type="entry name" value="MFS"/>
</dbReference>
<reference evidence="8 9" key="1">
    <citation type="submission" date="2019-09" db="EMBL/GenBank/DDBJ databases">
        <title>Genome sequencing of strain KACC 21233.</title>
        <authorList>
            <person name="Heo J."/>
            <person name="Kim S.-J."/>
            <person name="Kim J.-S."/>
            <person name="Hong S.-B."/>
            <person name="Kwon S.-W."/>
        </authorList>
    </citation>
    <scope>NUCLEOTIDE SEQUENCE [LARGE SCALE GENOMIC DNA]</scope>
    <source>
        <strain evidence="8 9">KACC 21233</strain>
    </source>
</reference>
<keyword evidence="5 6" id="KW-0472">Membrane</keyword>
<evidence type="ECO:0000313" key="9">
    <source>
        <dbReference type="Proteomes" id="UP000324536"/>
    </source>
</evidence>
<dbReference type="PROSITE" id="PS50850">
    <property type="entry name" value="MFS"/>
    <property type="match status" value="1"/>
</dbReference>
<organism evidence="8 9">
    <name type="scientific">Acetobacter vaccinii</name>
    <dbReference type="NCBI Taxonomy" id="2592655"/>
    <lineage>
        <taxon>Bacteria</taxon>
        <taxon>Pseudomonadati</taxon>
        <taxon>Pseudomonadota</taxon>
        <taxon>Alphaproteobacteria</taxon>
        <taxon>Acetobacterales</taxon>
        <taxon>Acetobacteraceae</taxon>
        <taxon>Acetobacter</taxon>
    </lineage>
</organism>
<feature type="transmembrane region" description="Helical" evidence="6">
    <location>
        <begin position="257"/>
        <end position="277"/>
    </location>
</feature>
<feature type="transmembrane region" description="Helical" evidence="6">
    <location>
        <begin position="217"/>
        <end position="237"/>
    </location>
</feature>
<proteinExistence type="predicted"/>
<dbReference type="SUPFAM" id="SSF103473">
    <property type="entry name" value="MFS general substrate transporter"/>
    <property type="match status" value="1"/>
</dbReference>
<keyword evidence="9" id="KW-1185">Reference proteome</keyword>
<feature type="transmembrane region" description="Helical" evidence="6">
    <location>
        <begin position="80"/>
        <end position="103"/>
    </location>
</feature>
<dbReference type="Pfam" id="PF07690">
    <property type="entry name" value="MFS_1"/>
    <property type="match status" value="1"/>
</dbReference>
<dbReference type="KEGG" id="acek:FLP30_09685"/>
<dbReference type="InterPro" id="IPR036259">
    <property type="entry name" value="MFS_trans_sf"/>
</dbReference>
<evidence type="ECO:0000256" key="4">
    <source>
        <dbReference type="ARBA" id="ARBA00022989"/>
    </source>
</evidence>
<evidence type="ECO:0000259" key="7">
    <source>
        <dbReference type="PROSITE" id="PS50850"/>
    </source>
</evidence>
<evidence type="ECO:0000256" key="5">
    <source>
        <dbReference type="ARBA" id="ARBA00023136"/>
    </source>
</evidence>
<dbReference type="InterPro" id="IPR050189">
    <property type="entry name" value="MFS_Efflux_Transporters"/>
</dbReference>
<dbReference type="EMBL" id="CP043506">
    <property type="protein sequence ID" value="QEO17974.1"/>
    <property type="molecule type" value="Genomic_DNA"/>
</dbReference>
<feature type="transmembrane region" description="Helical" evidence="6">
    <location>
        <begin position="173"/>
        <end position="192"/>
    </location>
</feature>
<gene>
    <name evidence="8" type="ORF">FLP30_09685</name>
</gene>
<feature type="domain" description="Major facilitator superfamily (MFS) profile" evidence="7">
    <location>
        <begin position="16"/>
        <end position="397"/>
    </location>
</feature>
<name>A0A5C1YNT9_9PROT</name>
<sequence>MKEPVFDTPLFDSRGSFFLLVFCYVAVVASMGVIGIFVSFLPRIAQDLAISKAQAGLALSLFSVPSALACLPIGRLIDRIGILLGMMLAGLLMGAGDVMLAVSNGRVELYLGMLLAGAGFGCLVVACPSALVSWLSGDIRTRALSFWSTYGPVGYAFGLLLSVPFASGSAWRHAFYSHAAVAVALTALSLFLPRKGASVELRSENVGLGLLFRDSSVIRLAAALALPNAVAYGVSVVTPSYLNRVYGMGLGLSNSGIAGAKIFAMMLGGVLTGYVLTKKFHFRVMYRILICLGATALLVLFFPKGSFGLALVGLIVWLLAFGGMAGAATAQLPFLVNRKEDIGSVSGLIGQVTSIVCLATPPVYFALAGWSQYWGLSCVVLCCAALAVPSGRTNPQV</sequence>
<dbReference type="AlphaFoldDB" id="A0A5C1YNT9"/>
<accession>A0A5C1YNT9</accession>
<dbReference type="Gene3D" id="1.20.1250.20">
    <property type="entry name" value="MFS general substrate transporter like domains"/>
    <property type="match status" value="1"/>
</dbReference>
<dbReference type="GO" id="GO:0005886">
    <property type="term" value="C:plasma membrane"/>
    <property type="evidence" value="ECO:0007669"/>
    <property type="project" value="UniProtKB-SubCell"/>
</dbReference>
<feature type="transmembrane region" description="Helical" evidence="6">
    <location>
        <begin position="109"/>
        <end position="135"/>
    </location>
</feature>
<keyword evidence="2" id="KW-1003">Cell membrane</keyword>
<comment type="subcellular location">
    <subcellularLocation>
        <location evidence="1">Cell membrane</location>
        <topology evidence="1">Multi-pass membrane protein</topology>
    </subcellularLocation>
</comment>
<keyword evidence="4 6" id="KW-1133">Transmembrane helix</keyword>
<dbReference type="GO" id="GO:0022857">
    <property type="term" value="F:transmembrane transporter activity"/>
    <property type="evidence" value="ECO:0007669"/>
    <property type="project" value="InterPro"/>
</dbReference>
<protein>
    <submittedName>
        <fullName evidence="8">MFS transporter</fullName>
    </submittedName>
</protein>
<dbReference type="OrthoDB" id="9794076at2"/>
<evidence type="ECO:0000313" key="8">
    <source>
        <dbReference type="EMBL" id="QEO17974.1"/>
    </source>
</evidence>